<name>A0AAD9N8M5_9ANNE</name>
<organism evidence="1 2">
    <name type="scientific">Paralvinella palmiformis</name>
    <dbReference type="NCBI Taxonomy" id="53620"/>
    <lineage>
        <taxon>Eukaryota</taxon>
        <taxon>Metazoa</taxon>
        <taxon>Spiralia</taxon>
        <taxon>Lophotrochozoa</taxon>
        <taxon>Annelida</taxon>
        <taxon>Polychaeta</taxon>
        <taxon>Sedentaria</taxon>
        <taxon>Canalipalpata</taxon>
        <taxon>Terebellida</taxon>
        <taxon>Terebelliformia</taxon>
        <taxon>Alvinellidae</taxon>
        <taxon>Paralvinella</taxon>
    </lineage>
</organism>
<accession>A0AAD9N8M5</accession>
<dbReference type="GO" id="GO:0019319">
    <property type="term" value="P:hexose biosynthetic process"/>
    <property type="evidence" value="ECO:0007669"/>
    <property type="project" value="TreeGrafter"/>
</dbReference>
<comment type="caution">
    <text evidence="1">The sequence shown here is derived from an EMBL/GenBank/DDBJ whole genome shotgun (WGS) entry which is preliminary data.</text>
</comment>
<proteinExistence type="predicted"/>
<keyword evidence="2" id="KW-1185">Reference proteome</keyword>
<dbReference type="PANTHER" id="PTHR15723:SF0">
    <property type="entry name" value="CARBOHYDRATE SULFOTRANSFERASE 15"/>
    <property type="match status" value="1"/>
</dbReference>
<dbReference type="AlphaFoldDB" id="A0AAD9N8M5"/>
<dbReference type="InterPro" id="IPR027417">
    <property type="entry name" value="P-loop_NTPase"/>
</dbReference>
<dbReference type="InterPro" id="IPR052654">
    <property type="entry name" value="CS_Sulfotransferase"/>
</dbReference>
<dbReference type="EMBL" id="JAODUP010000152">
    <property type="protein sequence ID" value="KAK2159473.1"/>
    <property type="molecule type" value="Genomic_DNA"/>
</dbReference>
<evidence type="ECO:0008006" key="3">
    <source>
        <dbReference type="Google" id="ProtNLM"/>
    </source>
</evidence>
<reference evidence="1" key="1">
    <citation type="journal article" date="2023" name="Mol. Biol. Evol.">
        <title>Third-Generation Sequencing Reveals the Adaptive Role of the Epigenome in Three Deep-Sea Polychaetes.</title>
        <authorList>
            <person name="Perez M."/>
            <person name="Aroh O."/>
            <person name="Sun Y."/>
            <person name="Lan Y."/>
            <person name="Juniper S.K."/>
            <person name="Young C.R."/>
            <person name="Angers B."/>
            <person name="Qian P.Y."/>
        </authorList>
    </citation>
    <scope>NUCLEOTIDE SEQUENCE</scope>
    <source>
        <strain evidence="1">P08H-3</strain>
    </source>
</reference>
<evidence type="ECO:0000313" key="1">
    <source>
        <dbReference type="EMBL" id="KAK2159473.1"/>
    </source>
</evidence>
<gene>
    <name evidence="1" type="ORF">LSH36_152g01041</name>
</gene>
<dbReference type="Gene3D" id="3.40.50.300">
    <property type="entry name" value="P-loop containing nucleotide triphosphate hydrolases"/>
    <property type="match status" value="1"/>
</dbReference>
<dbReference type="Proteomes" id="UP001208570">
    <property type="component" value="Unassembled WGS sequence"/>
</dbReference>
<dbReference type="SUPFAM" id="SSF52540">
    <property type="entry name" value="P-loop containing nucleoside triphosphate hydrolases"/>
    <property type="match status" value="1"/>
</dbReference>
<dbReference type="PANTHER" id="PTHR15723">
    <property type="entry name" value="CARBOHYDRATE SULFOTRANSFERASE 15"/>
    <property type="match status" value="1"/>
</dbReference>
<sequence length="382" mass="45594">MNQRIVDTRRSNLKSTEDTLMDEPELIDKNIYKGLDDRIDRMEAEPLPILTNYRTPCWYENLSTPDPYPLSTHLYMRFFRRNIKVRGFYQNTFQKSITIYTRRLKNGLRRWRLRCLPFFYLIGINRGGSTALWTSLASHPQLMSSKAGKEHHYWNEIRYAGYLQMVGYGRYKNLIENDTVPRPIKSYLDIFDSAAEQIAINYVFNEDGERFHPIGLGNYDYNHLISEYLVYQGYHPKTAEQFHELSSEAVFQMKTCLRNRTLRSCAYDGSLALKTEPVVLQHSLYYPFIKDWLEVFTRKQMIILRSEDFYRNPKMVVNDVFRFFGLAAMDKVRRGGRNERRPTDFVPYNRTLDMLHDFFHSYNEQLAEYLRSDKFLWKSSVF</sequence>
<dbReference type="GO" id="GO:0050659">
    <property type="term" value="F:N-acetylgalactosamine 4-sulfate 6-O-sulfotransferase activity"/>
    <property type="evidence" value="ECO:0007669"/>
    <property type="project" value="TreeGrafter"/>
</dbReference>
<protein>
    <recommendedName>
        <fullName evidence="3">Sulfotransferase</fullName>
    </recommendedName>
</protein>
<evidence type="ECO:0000313" key="2">
    <source>
        <dbReference type="Proteomes" id="UP001208570"/>
    </source>
</evidence>